<dbReference type="HOGENOM" id="CLU_1928767_0_0_1"/>
<sequence length="131" mass="14626">MTRYINDIDFQSIPGAVHIAVDGWTSPASESYLGVVVIWYDKPRIYRCVLEFIRLSSAHTGAYLAEKIASCLQRYGLENRVLAACLDNASNNSTLVQNLEQLVPHLNGPRSYVHCLAHTVCFKTSSVCHKL</sequence>
<protein>
    <recommendedName>
        <fullName evidence="8">HAT family dimerization protein</fullName>
    </recommendedName>
</protein>
<keyword evidence="2" id="KW-0479">Metal-binding</keyword>
<dbReference type="Proteomes" id="UP000027456">
    <property type="component" value="Unassembled WGS sequence"/>
</dbReference>
<dbReference type="InterPro" id="IPR012337">
    <property type="entry name" value="RNaseH-like_sf"/>
</dbReference>
<evidence type="ECO:0000256" key="2">
    <source>
        <dbReference type="ARBA" id="ARBA00022723"/>
    </source>
</evidence>
<evidence type="ECO:0000256" key="5">
    <source>
        <dbReference type="ARBA" id="ARBA00023242"/>
    </source>
</evidence>
<dbReference type="PANTHER" id="PTHR46481">
    <property type="entry name" value="ZINC FINGER BED DOMAIN-CONTAINING PROTEIN 4"/>
    <property type="match status" value="1"/>
</dbReference>
<accession>A0A074RPV6</accession>
<organism evidence="6 7">
    <name type="scientific">Rhizoctonia solani 123E</name>
    <dbReference type="NCBI Taxonomy" id="1423351"/>
    <lineage>
        <taxon>Eukaryota</taxon>
        <taxon>Fungi</taxon>
        <taxon>Dikarya</taxon>
        <taxon>Basidiomycota</taxon>
        <taxon>Agaricomycotina</taxon>
        <taxon>Agaricomycetes</taxon>
        <taxon>Cantharellales</taxon>
        <taxon>Ceratobasidiaceae</taxon>
        <taxon>Rhizoctonia</taxon>
    </lineage>
</organism>
<gene>
    <name evidence="6" type="ORF">V565_185620</name>
</gene>
<dbReference type="STRING" id="1423351.A0A074RPV6"/>
<evidence type="ECO:0000256" key="3">
    <source>
        <dbReference type="ARBA" id="ARBA00022771"/>
    </source>
</evidence>
<proteinExistence type="predicted"/>
<reference evidence="6 7" key="1">
    <citation type="submission" date="2013-12" db="EMBL/GenBank/DDBJ databases">
        <authorList>
            <person name="Cubeta M."/>
            <person name="Pakala S."/>
            <person name="Fedorova N."/>
            <person name="Thomas E."/>
            <person name="Dean R."/>
            <person name="Jabaji S."/>
            <person name="Neate S."/>
            <person name="Toda T."/>
            <person name="Tavantzis S."/>
            <person name="Vilgalys R."/>
            <person name="Bharathan N."/>
            <person name="Pakala S."/>
            <person name="Losada L.S."/>
            <person name="Zafar N."/>
            <person name="Nierman W."/>
        </authorList>
    </citation>
    <scope>NUCLEOTIDE SEQUENCE [LARGE SCALE GENOMIC DNA]</scope>
    <source>
        <strain evidence="6 7">123E</strain>
    </source>
</reference>
<keyword evidence="3" id="KW-0863">Zinc-finger</keyword>
<evidence type="ECO:0000313" key="6">
    <source>
        <dbReference type="EMBL" id="KEP46693.1"/>
    </source>
</evidence>
<dbReference type="GO" id="GO:0008270">
    <property type="term" value="F:zinc ion binding"/>
    <property type="evidence" value="ECO:0007669"/>
    <property type="project" value="UniProtKB-KW"/>
</dbReference>
<dbReference type="AlphaFoldDB" id="A0A074RPV6"/>
<dbReference type="OrthoDB" id="3228311at2759"/>
<keyword evidence="5" id="KW-0539">Nucleus</keyword>
<dbReference type="SUPFAM" id="SSF53098">
    <property type="entry name" value="Ribonuclease H-like"/>
    <property type="match status" value="1"/>
</dbReference>
<dbReference type="EMBL" id="AZST01000986">
    <property type="protein sequence ID" value="KEP46693.1"/>
    <property type="molecule type" value="Genomic_DNA"/>
</dbReference>
<comment type="caution">
    <text evidence="6">The sequence shown here is derived from an EMBL/GenBank/DDBJ whole genome shotgun (WGS) entry which is preliminary data.</text>
</comment>
<keyword evidence="4" id="KW-0862">Zinc</keyword>
<evidence type="ECO:0000313" key="7">
    <source>
        <dbReference type="Proteomes" id="UP000027456"/>
    </source>
</evidence>
<name>A0A074RPV6_9AGAM</name>
<dbReference type="GO" id="GO:0005634">
    <property type="term" value="C:nucleus"/>
    <property type="evidence" value="ECO:0007669"/>
    <property type="project" value="UniProtKB-SubCell"/>
</dbReference>
<keyword evidence="7" id="KW-1185">Reference proteome</keyword>
<evidence type="ECO:0000256" key="4">
    <source>
        <dbReference type="ARBA" id="ARBA00022833"/>
    </source>
</evidence>
<dbReference type="InterPro" id="IPR052035">
    <property type="entry name" value="ZnF_BED_domain_contain"/>
</dbReference>
<dbReference type="PANTHER" id="PTHR46481:SF10">
    <property type="entry name" value="ZINC FINGER BED DOMAIN-CONTAINING PROTEIN 39"/>
    <property type="match status" value="1"/>
</dbReference>
<evidence type="ECO:0008006" key="8">
    <source>
        <dbReference type="Google" id="ProtNLM"/>
    </source>
</evidence>
<comment type="subcellular location">
    <subcellularLocation>
        <location evidence="1">Nucleus</location>
    </subcellularLocation>
</comment>
<evidence type="ECO:0000256" key="1">
    <source>
        <dbReference type="ARBA" id="ARBA00004123"/>
    </source>
</evidence>